<dbReference type="SUPFAM" id="SSF48371">
    <property type="entry name" value="ARM repeat"/>
    <property type="match status" value="1"/>
</dbReference>
<name>A0A2V3ZXX7_9BACT</name>
<dbReference type="Proteomes" id="UP000248079">
    <property type="component" value="Unassembled WGS sequence"/>
</dbReference>
<reference evidence="1 2" key="1">
    <citation type="submission" date="2018-05" db="EMBL/GenBank/DDBJ databases">
        <title>Marinifilum breve JC075T sp. nov., a marine bacterium isolated from Yongle Blue Hole in the South China Sea.</title>
        <authorList>
            <person name="Fu T."/>
        </authorList>
    </citation>
    <scope>NUCLEOTIDE SEQUENCE [LARGE SCALE GENOMIC DNA]</scope>
    <source>
        <strain evidence="1 2">JC075</strain>
    </source>
</reference>
<evidence type="ECO:0008006" key="3">
    <source>
        <dbReference type="Google" id="ProtNLM"/>
    </source>
</evidence>
<proteinExistence type="predicted"/>
<dbReference type="RefSeq" id="WP_110361905.1">
    <property type="nucleotide sequence ID" value="NZ_QFLI01000008.1"/>
</dbReference>
<dbReference type="InterPro" id="IPR016024">
    <property type="entry name" value="ARM-type_fold"/>
</dbReference>
<sequence>MANQKKDYSYLDKIALQADKWDELDKNELQVMAFRTCFLYGESRNKNIIPVLFRMFEYLIENTTSEERTKLLTALSSVIRKNNPKAVMALFPFIQVETDGQIVRTASQFFVNLSVLSNKEFHSGTNILMELIKDAPEDRNSAYIILGLTDIENEKINQMLRAVKPQLGNEVISILHNNGVQF</sequence>
<accession>A0A2V3ZXX7</accession>
<evidence type="ECO:0000313" key="1">
    <source>
        <dbReference type="EMBL" id="PXX97973.1"/>
    </source>
</evidence>
<dbReference type="OrthoDB" id="1117021at2"/>
<evidence type="ECO:0000313" key="2">
    <source>
        <dbReference type="Proteomes" id="UP000248079"/>
    </source>
</evidence>
<dbReference type="EMBL" id="QFLI01000008">
    <property type="protein sequence ID" value="PXX97973.1"/>
    <property type="molecule type" value="Genomic_DNA"/>
</dbReference>
<protein>
    <recommendedName>
        <fullName evidence="3">HEAT repeat domain-containing protein</fullName>
    </recommendedName>
</protein>
<gene>
    <name evidence="1" type="ORF">DF185_16695</name>
</gene>
<comment type="caution">
    <text evidence="1">The sequence shown here is derived from an EMBL/GenBank/DDBJ whole genome shotgun (WGS) entry which is preliminary data.</text>
</comment>
<organism evidence="1 2">
    <name type="scientific">Marinifilum breve</name>
    <dbReference type="NCBI Taxonomy" id="2184082"/>
    <lineage>
        <taxon>Bacteria</taxon>
        <taxon>Pseudomonadati</taxon>
        <taxon>Bacteroidota</taxon>
        <taxon>Bacteroidia</taxon>
        <taxon>Marinilabiliales</taxon>
        <taxon>Marinifilaceae</taxon>
    </lineage>
</organism>
<keyword evidence="2" id="KW-1185">Reference proteome</keyword>
<dbReference type="AlphaFoldDB" id="A0A2V3ZXX7"/>